<dbReference type="KEGG" id="buy:D8S85_17775"/>
<keyword evidence="3" id="KW-1185">Reference proteome</keyword>
<name>A0A3S9VXF7_9BACT</name>
<reference evidence="2 3" key="1">
    <citation type="submission" date="2018-10" db="EMBL/GenBank/DDBJ databases">
        <title>Butyricimonas faecalis sp. nov., isolated from human faeces and emended description of the genus Butyricimonas.</title>
        <authorList>
            <person name="Le Roy T."/>
            <person name="Van der Smissen P."/>
            <person name="Paquot A."/>
            <person name="Delzenne N."/>
            <person name="Muccioli G."/>
            <person name="Collet J.-F."/>
            <person name="Cani P.D."/>
        </authorList>
    </citation>
    <scope>NUCLEOTIDE SEQUENCE [LARGE SCALE GENOMIC DNA]</scope>
    <source>
        <strain evidence="2 3">H184</strain>
    </source>
</reference>
<evidence type="ECO:0000313" key="2">
    <source>
        <dbReference type="EMBL" id="AZS31222.1"/>
    </source>
</evidence>
<dbReference type="RefSeq" id="WP_127075455.1">
    <property type="nucleotide sequence ID" value="NZ_CP032819.1"/>
</dbReference>
<dbReference type="OrthoDB" id="1014488at2"/>
<dbReference type="Pfam" id="PF07396">
    <property type="entry name" value="Porin_O_P"/>
    <property type="match status" value="1"/>
</dbReference>
<gene>
    <name evidence="2" type="ORF">D8S85_17775</name>
</gene>
<organism evidence="2 3">
    <name type="scientific">Butyricimonas faecalis</name>
    <dbReference type="NCBI Taxonomy" id="2093856"/>
    <lineage>
        <taxon>Bacteria</taxon>
        <taxon>Pseudomonadati</taxon>
        <taxon>Bacteroidota</taxon>
        <taxon>Bacteroidia</taxon>
        <taxon>Bacteroidales</taxon>
        <taxon>Odoribacteraceae</taxon>
        <taxon>Butyricimonas</taxon>
    </lineage>
</organism>
<protein>
    <recommendedName>
        <fullName evidence="4">Porin</fullName>
    </recommendedName>
</protein>
<dbReference type="InterPro" id="IPR023614">
    <property type="entry name" value="Porin_dom_sf"/>
</dbReference>
<dbReference type="SUPFAM" id="SSF56935">
    <property type="entry name" value="Porins"/>
    <property type="match status" value="1"/>
</dbReference>
<proteinExistence type="predicted"/>
<feature type="chain" id="PRO_5018967583" description="Porin" evidence="1">
    <location>
        <begin position="21"/>
        <end position="378"/>
    </location>
</feature>
<dbReference type="AlphaFoldDB" id="A0A3S9VXF7"/>
<dbReference type="Gene3D" id="2.40.160.10">
    <property type="entry name" value="Porin"/>
    <property type="match status" value="1"/>
</dbReference>
<feature type="signal peptide" evidence="1">
    <location>
        <begin position="1"/>
        <end position="20"/>
    </location>
</feature>
<sequence>MMRHTLLILMLLACGMSASAQLTLKSEKGDFEARLIGRALFDGGVFFSDKTALGNSLEVYDVRLGTVVRFLERWTGKIELGFAKSKVSMKDIYIEYNDGKNVFKVGHYFEPFSLEYRIGTSDMKFNGAAVTGTAFGDRRRLGISYTYNCDVLNVSGGMFSDKDIDNTEKGDEGYALSGRVLYRPYVKGKDIIHVGVSSRFGVQGKAEKNKLTYSAGAPSNLIPEKFLKAEVTEAINEWKFGAEVVMVLDKWYFQSEYLMAHVNRKASVENYNGDGWYAQVGYALLNGRYGYNKMSGMATAPGAKSLEILCRYNITNMNDKDAGIMGGKQNDFSIGGIYYFNKYVAVKMSYSLVSLDKYAPVDGKQTFSMIQGRIQLSF</sequence>
<dbReference type="Proteomes" id="UP000270673">
    <property type="component" value="Chromosome"/>
</dbReference>
<keyword evidence="1" id="KW-0732">Signal</keyword>
<evidence type="ECO:0008006" key="4">
    <source>
        <dbReference type="Google" id="ProtNLM"/>
    </source>
</evidence>
<dbReference type="EMBL" id="CP032819">
    <property type="protein sequence ID" value="AZS31222.1"/>
    <property type="molecule type" value="Genomic_DNA"/>
</dbReference>
<evidence type="ECO:0000256" key="1">
    <source>
        <dbReference type="SAM" id="SignalP"/>
    </source>
</evidence>
<accession>A0A3S9VXF7</accession>
<dbReference type="InterPro" id="IPR010870">
    <property type="entry name" value="Porin_O/P"/>
</dbReference>
<evidence type="ECO:0000313" key="3">
    <source>
        <dbReference type="Proteomes" id="UP000270673"/>
    </source>
</evidence>